<evidence type="ECO:0000256" key="1">
    <source>
        <dbReference type="SAM" id="MobiDB-lite"/>
    </source>
</evidence>
<dbReference type="AlphaFoldDB" id="A0AAD5MUA5"/>
<protein>
    <submittedName>
        <fullName evidence="2">Uncharacterized protein</fullName>
    </submittedName>
</protein>
<keyword evidence="3" id="KW-1185">Reference proteome</keyword>
<feature type="region of interest" description="Disordered" evidence="1">
    <location>
        <begin position="32"/>
        <end position="62"/>
    </location>
</feature>
<evidence type="ECO:0000313" key="2">
    <source>
        <dbReference type="EMBL" id="KAJ1362813.1"/>
    </source>
</evidence>
<gene>
    <name evidence="2" type="ORF">KIN20_022498</name>
</gene>
<comment type="caution">
    <text evidence="2">The sequence shown here is derived from an EMBL/GenBank/DDBJ whole genome shotgun (WGS) entry which is preliminary data.</text>
</comment>
<evidence type="ECO:0000313" key="3">
    <source>
        <dbReference type="Proteomes" id="UP001196413"/>
    </source>
</evidence>
<dbReference type="EMBL" id="JAHQIW010004542">
    <property type="protein sequence ID" value="KAJ1362813.1"/>
    <property type="molecule type" value="Genomic_DNA"/>
</dbReference>
<sequence>MEQFIWRNEGGTSDFLLIGVDGDYLPETAFAEPEEDIPAEVSDITPDMRSLSASQVKEVLSD</sequence>
<proteinExistence type="predicted"/>
<name>A0AAD5MUA5_PARTN</name>
<accession>A0AAD5MUA5</accession>
<organism evidence="2 3">
    <name type="scientific">Parelaphostrongylus tenuis</name>
    <name type="common">Meningeal worm</name>
    <dbReference type="NCBI Taxonomy" id="148309"/>
    <lineage>
        <taxon>Eukaryota</taxon>
        <taxon>Metazoa</taxon>
        <taxon>Ecdysozoa</taxon>
        <taxon>Nematoda</taxon>
        <taxon>Chromadorea</taxon>
        <taxon>Rhabditida</taxon>
        <taxon>Rhabditina</taxon>
        <taxon>Rhabditomorpha</taxon>
        <taxon>Strongyloidea</taxon>
        <taxon>Metastrongylidae</taxon>
        <taxon>Parelaphostrongylus</taxon>
    </lineage>
</organism>
<reference evidence="2" key="1">
    <citation type="submission" date="2021-06" db="EMBL/GenBank/DDBJ databases">
        <title>Parelaphostrongylus tenuis whole genome reference sequence.</title>
        <authorList>
            <person name="Garwood T.J."/>
            <person name="Larsen P.A."/>
            <person name="Fountain-Jones N.M."/>
            <person name="Garbe J.R."/>
            <person name="Macchietto M.G."/>
            <person name="Kania S.A."/>
            <person name="Gerhold R.W."/>
            <person name="Richards J.E."/>
            <person name="Wolf T.M."/>
        </authorList>
    </citation>
    <scope>NUCLEOTIDE SEQUENCE</scope>
    <source>
        <strain evidence="2">MNPRO001-30</strain>
        <tissue evidence="2">Meninges</tissue>
    </source>
</reference>
<dbReference type="Proteomes" id="UP001196413">
    <property type="component" value="Unassembled WGS sequence"/>
</dbReference>